<dbReference type="SMART" id="SM00345">
    <property type="entry name" value="HTH_GNTR"/>
    <property type="match status" value="1"/>
</dbReference>
<dbReference type="GO" id="GO:0003677">
    <property type="term" value="F:DNA binding"/>
    <property type="evidence" value="ECO:0007669"/>
    <property type="project" value="UniProtKB-KW"/>
</dbReference>
<dbReference type="KEGG" id="plia:E4191_09675"/>
<evidence type="ECO:0000259" key="4">
    <source>
        <dbReference type="PROSITE" id="PS50949"/>
    </source>
</evidence>
<dbReference type="SUPFAM" id="SSF48008">
    <property type="entry name" value="GntR ligand-binding domain-like"/>
    <property type="match status" value="1"/>
</dbReference>
<dbReference type="SUPFAM" id="SSF46785">
    <property type="entry name" value="Winged helix' DNA-binding domain"/>
    <property type="match status" value="1"/>
</dbReference>
<name>A0A4P7HPB7_9RHOB</name>
<dbReference type="InterPro" id="IPR011711">
    <property type="entry name" value="GntR_C"/>
</dbReference>
<dbReference type="InterPro" id="IPR036390">
    <property type="entry name" value="WH_DNA-bd_sf"/>
</dbReference>
<evidence type="ECO:0000313" key="6">
    <source>
        <dbReference type="Proteomes" id="UP000296374"/>
    </source>
</evidence>
<evidence type="ECO:0000256" key="3">
    <source>
        <dbReference type="ARBA" id="ARBA00023163"/>
    </source>
</evidence>
<evidence type="ECO:0000313" key="5">
    <source>
        <dbReference type="EMBL" id="QBX36155.1"/>
    </source>
</evidence>
<dbReference type="Proteomes" id="UP000296374">
    <property type="component" value="Chromosome"/>
</dbReference>
<dbReference type="InterPro" id="IPR036388">
    <property type="entry name" value="WH-like_DNA-bd_sf"/>
</dbReference>
<dbReference type="SMART" id="SM00895">
    <property type="entry name" value="FCD"/>
    <property type="match status" value="1"/>
</dbReference>
<dbReference type="EMBL" id="CP038439">
    <property type="protein sequence ID" value="QBX36155.1"/>
    <property type="molecule type" value="Genomic_DNA"/>
</dbReference>
<dbReference type="Pfam" id="PF00392">
    <property type="entry name" value="GntR"/>
    <property type="match status" value="1"/>
</dbReference>
<dbReference type="AlphaFoldDB" id="A0A4P7HPB7"/>
<protein>
    <submittedName>
        <fullName evidence="5">GntR family transcriptional regulator</fullName>
    </submittedName>
</protein>
<feature type="domain" description="HTH gntR-type" evidence="4">
    <location>
        <begin position="11"/>
        <end position="78"/>
    </location>
</feature>
<keyword evidence="2" id="KW-0238">DNA-binding</keyword>
<evidence type="ECO:0000256" key="1">
    <source>
        <dbReference type="ARBA" id="ARBA00023015"/>
    </source>
</evidence>
<dbReference type="InterPro" id="IPR000524">
    <property type="entry name" value="Tscrpt_reg_HTH_GntR"/>
</dbReference>
<dbReference type="GO" id="GO:0003700">
    <property type="term" value="F:DNA-binding transcription factor activity"/>
    <property type="evidence" value="ECO:0007669"/>
    <property type="project" value="InterPro"/>
</dbReference>
<organism evidence="5 6">
    <name type="scientific">Paracoccus liaowanqingii</name>
    <dbReference type="NCBI Taxonomy" id="2560053"/>
    <lineage>
        <taxon>Bacteria</taxon>
        <taxon>Pseudomonadati</taxon>
        <taxon>Pseudomonadota</taxon>
        <taxon>Alphaproteobacteria</taxon>
        <taxon>Rhodobacterales</taxon>
        <taxon>Paracoccaceae</taxon>
        <taxon>Paracoccus</taxon>
    </lineage>
</organism>
<accession>A0A4P7HPB7</accession>
<dbReference type="PANTHER" id="PTHR43537">
    <property type="entry name" value="TRANSCRIPTIONAL REGULATOR, GNTR FAMILY"/>
    <property type="match status" value="1"/>
</dbReference>
<proteinExistence type="predicted"/>
<dbReference type="PANTHER" id="PTHR43537:SF39">
    <property type="entry name" value="HTH-TYPE TRANSCRIPTIONAL REGULATOR MCBR"/>
    <property type="match status" value="1"/>
</dbReference>
<keyword evidence="3" id="KW-0804">Transcription</keyword>
<evidence type="ECO:0000256" key="2">
    <source>
        <dbReference type="ARBA" id="ARBA00023125"/>
    </source>
</evidence>
<reference evidence="6" key="1">
    <citation type="submission" date="2019-03" db="EMBL/GenBank/DDBJ databases">
        <authorList>
            <person name="Li J."/>
        </authorList>
    </citation>
    <scope>NUCLEOTIDE SEQUENCE [LARGE SCALE GENOMIC DNA]</scope>
    <source>
        <strain evidence="6">2251</strain>
    </source>
</reference>
<dbReference type="InterPro" id="IPR008920">
    <property type="entry name" value="TF_FadR/GntR_C"/>
</dbReference>
<sequence length="227" mass="24305">MSLGLDALETVPVHEQVYRQLTRALMAGRIPPGRKLTSRKVAAELGCSDMPVRAALARLQSLRALEALPNGSMILPRMDRARFADLMAARVTCEGRAAELAAGAASEAHLRAIRQAGAALTQAALDQDIDSYLEQNYEFKFLVYRASGSDALIFLIETLWLQVGPFLRQFAGKFEGALSGILELDYHEEVAAALSRGDGVAAGAAMRRDIAAGAALLLEHGAFEAAP</sequence>
<keyword evidence="1" id="KW-0805">Transcription regulation</keyword>
<gene>
    <name evidence="5" type="ORF">E4191_09675</name>
</gene>
<dbReference type="Gene3D" id="1.10.10.10">
    <property type="entry name" value="Winged helix-like DNA-binding domain superfamily/Winged helix DNA-binding domain"/>
    <property type="match status" value="1"/>
</dbReference>
<dbReference type="Gene3D" id="1.20.120.530">
    <property type="entry name" value="GntR ligand-binding domain-like"/>
    <property type="match status" value="1"/>
</dbReference>
<dbReference type="Pfam" id="PF07729">
    <property type="entry name" value="FCD"/>
    <property type="match status" value="1"/>
</dbReference>
<dbReference type="PROSITE" id="PS50949">
    <property type="entry name" value="HTH_GNTR"/>
    <property type="match status" value="1"/>
</dbReference>